<feature type="binding site" evidence="7">
    <location>
        <position position="214"/>
    </location>
    <ligand>
        <name>Mg(2+)</name>
        <dbReference type="ChEBI" id="CHEBI:18420"/>
        <label>1</label>
        <note>catalytic</note>
    </ligand>
</feature>
<keyword evidence="9" id="KW-1185">Reference proteome</keyword>
<dbReference type="RefSeq" id="WP_059350667.1">
    <property type="nucleotide sequence ID" value="NZ_LDYG01000021.1"/>
</dbReference>
<organism evidence="8 9">
    <name type="scientific">Bacillus coahuilensis p1.1.43</name>
    <dbReference type="NCBI Taxonomy" id="1150625"/>
    <lineage>
        <taxon>Bacteria</taxon>
        <taxon>Bacillati</taxon>
        <taxon>Bacillota</taxon>
        <taxon>Bacilli</taxon>
        <taxon>Bacillales</taxon>
        <taxon>Bacillaceae</taxon>
        <taxon>Bacillus</taxon>
    </lineage>
</organism>
<keyword evidence="5" id="KW-0378">Hydrolase</keyword>
<evidence type="ECO:0000256" key="6">
    <source>
        <dbReference type="ARBA" id="ARBA00022842"/>
    </source>
</evidence>
<dbReference type="PANTHER" id="PTHR20854">
    <property type="entry name" value="INOSITOL MONOPHOSPHATASE"/>
    <property type="match status" value="1"/>
</dbReference>
<feature type="binding site" evidence="7">
    <location>
        <position position="90"/>
    </location>
    <ligand>
        <name>Mg(2+)</name>
        <dbReference type="ChEBI" id="CHEBI:18420"/>
        <label>2</label>
    </ligand>
</feature>
<dbReference type="CDD" id="cd01637">
    <property type="entry name" value="IMPase_like"/>
    <property type="match status" value="1"/>
</dbReference>
<dbReference type="GO" id="GO:0046872">
    <property type="term" value="F:metal ion binding"/>
    <property type="evidence" value="ECO:0007669"/>
    <property type="project" value="UniProtKB-KW"/>
</dbReference>
<sequence length="267" mass="30063">MTNWEKINEQAIQWIKEAGSKIRASFLQQLKIETKTNRNDLVTNMDKETEQFFIKKINEAYTDHRILGEEGFGDVVEDENGVIWVIDPIDGTMNFVHQQRNFAISIGIYEDGIGQLGYIYDVVHDELYHARKGFGAFLNDQRLSPLSEVEIEDAVIGVNALWVTDNHRINRHVLGPLVQNVRGTRSYGSAAMEIAYVASGRLDSYITMRLSPWDFAGGKVIVEEVGGVVTSLTGEPLTITSKSSVFISKPGLHQKISEKYLRSVELN</sequence>
<dbReference type="InterPro" id="IPR020583">
    <property type="entry name" value="Inositol_monoP_metal-BS"/>
</dbReference>
<dbReference type="GO" id="GO:0006020">
    <property type="term" value="P:inositol metabolic process"/>
    <property type="evidence" value="ECO:0007669"/>
    <property type="project" value="TreeGrafter"/>
</dbReference>
<dbReference type="Gene3D" id="3.30.540.10">
    <property type="entry name" value="Fructose-1,6-Bisphosphatase, subunit A, domain 1"/>
    <property type="match status" value="1"/>
</dbReference>
<reference evidence="8 9" key="1">
    <citation type="journal article" date="2016" name="Front. Microbiol.">
        <title>Microevolution Analysis of Bacillus coahuilensis Unveils Differences in Phosphorus Acquisition Strategies and Their Regulation.</title>
        <authorList>
            <person name="Gomez-Lunar Z."/>
            <person name="Hernandez-Gonzalez I."/>
            <person name="Rodriguez-Torres M.D."/>
            <person name="Souza V."/>
            <person name="Olmedo-Alvarez G."/>
        </authorList>
    </citation>
    <scope>NUCLEOTIDE SEQUENCE [LARGE SCALE GENOMIC DNA]</scope>
    <source>
        <strain evidence="9">p1.1.43</strain>
    </source>
</reference>
<dbReference type="PRINTS" id="PR00377">
    <property type="entry name" value="IMPHPHTASES"/>
</dbReference>
<accession>A0A147KAJ8</accession>
<feature type="binding site" evidence="7">
    <location>
        <position position="69"/>
    </location>
    <ligand>
        <name>Mg(2+)</name>
        <dbReference type="ChEBI" id="CHEBI:18420"/>
        <label>1</label>
        <note>catalytic</note>
    </ligand>
</feature>
<dbReference type="GO" id="GO:0046854">
    <property type="term" value="P:phosphatidylinositol phosphate biosynthetic process"/>
    <property type="evidence" value="ECO:0007669"/>
    <property type="project" value="InterPro"/>
</dbReference>
<dbReference type="AlphaFoldDB" id="A0A147KAJ8"/>
<evidence type="ECO:0000256" key="1">
    <source>
        <dbReference type="ARBA" id="ARBA00001033"/>
    </source>
</evidence>
<dbReference type="Pfam" id="PF00459">
    <property type="entry name" value="Inositol_P"/>
    <property type="match status" value="1"/>
</dbReference>
<comment type="caution">
    <text evidence="8">The sequence shown here is derived from an EMBL/GenBank/DDBJ whole genome shotgun (WGS) entry which is preliminary data.</text>
</comment>
<feature type="binding site" evidence="7">
    <location>
        <position position="87"/>
    </location>
    <ligand>
        <name>Mg(2+)</name>
        <dbReference type="ChEBI" id="CHEBI:18420"/>
        <label>1</label>
        <note>catalytic</note>
    </ligand>
</feature>
<evidence type="ECO:0000313" key="8">
    <source>
        <dbReference type="EMBL" id="KUP07658.1"/>
    </source>
</evidence>
<dbReference type="SUPFAM" id="SSF56655">
    <property type="entry name" value="Carbohydrate phosphatase"/>
    <property type="match status" value="1"/>
</dbReference>
<dbReference type="InterPro" id="IPR020550">
    <property type="entry name" value="Inositol_monophosphatase_CS"/>
</dbReference>
<comment type="cofactor">
    <cofactor evidence="2 7">
        <name>Mg(2+)</name>
        <dbReference type="ChEBI" id="CHEBI:18420"/>
    </cofactor>
</comment>
<name>A0A147KAJ8_9BACI</name>
<dbReference type="PANTHER" id="PTHR20854:SF4">
    <property type="entry name" value="INOSITOL-1-MONOPHOSPHATASE-RELATED"/>
    <property type="match status" value="1"/>
</dbReference>
<proteinExistence type="predicted"/>
<dbReference type="FunFam" id="3.30.540.10:FF:000003">
    <property type="entry name" value="Inositol-1-monophosphatase"/>
    <property type="match status" value="1"/>
</dbReference>
<dbReference type="InterPro" id="IPR000760">
    <property type="entry name" value="Inositol_monophosphatase-like"/>
</dbReference>
<keyword evidence="6 7" id="KW-0460">Magnesium</keyword>
<dbReference type="EC" id="3.1.3.25" evidence="3"/>
<feature type="binding site" evidence="7">
    <location>
        <position position="89"/>
    </location>
    <ligand>
        <name>Mg(2+)</name>
        <dbReference type="ChEBI" id="CHEBI:18420"/>
        <label>1</label>
        <note>catalytic</note>
    </ligand>
</feature>
<dbReference type="STRING" id="1150625.Q75_05380"/>
<dbReference type="GO" id="GO:0008934">
    <property type="term" value="F:inositol monophosphate 1-phosphatase activity"/>
    <property type="evidence" value="ECO:0007669"/>
    <property type="project" value="TreeGrafter"/>
</dbReference>
<comment type="catalytic activity">
    <reaction evidence="1">
        <text>a myo-inositol phosphate + H2O = myo-inositol + phosphate</text>
        <dbReference type="Rhea" id="RHEA:24056"/>
        <dbReference type="ChEBI" id="CHEBI:15377"/>
        <dbReference type="ChEBI" id="CHEBI:17268"/>
        <dbReference type="ChEBI" id="CHEBI:43474"/>
        <dbReference type="ChEBI" id="CHEBI:84139"/>
        <dbReference type="EC" id="3.1.3.25"/>
    </reaction>
</comment>
<evidence type="ECO:0000313" key="9">
    <source>
        <dbReference type="Proteomes" id="UP000074108"/>
    </source>
</evidence>
<dbReference type="EMBL" id="LDYG01000021">
    <property type="protein sequence ID" value="KUP07658.1"/>
    <property type="molecule type" value="Genomic_DNA"/>
</dbReference>
<evidence type="ECO:0000256" key="3">
    <source>
        <dbReference type="ARBA" id="ARBA00013106"/>
    </source>
</evidence>
<dbReference type="GO" id="GO:0007165">
    <property type="term" value="P:signal transduction"/>
    <property type="evidence" value="ECO:0007669"/>
    <property type="project" value="TreeGrafter"/>
</dbReference>
<evidence type="ECO:0000256" key="2">
    <source>
        <dbReference type="ARBA" id="ARBA00001946"/>
    </source>
</evidence>
<dbReference type="PATRIC" id="fig|1150625.3.peg.1129"/>
<dbReference type="OrthoDB" id="9772456at2"/>
<evidence type="ECO:0000256" key="4">
    <source>
        <dbReference type="ARBA" id="ARBA00022723"/>
    </source>
</evidence>
<protein>
    <recommendedName>
        <fullName evidence="3">inositol-phosphate phosphatase</fullName>
        <ecNumber evidence="3">3.1.3.25</ecNumber>
    </recommendedName>
</protein>
<dbReference type="PROSITE" id="PS00630">
    <property type="entry name" value="IMP_2"/>
    <property type="match status" value="1"/>
</dbReference>
<keyword evidence="4 7" id="KW-0479">Metal-binding</keyword>
<evidence type="ECO:0000256" key="7">
    <source>
        <dbReference type="PIRSR" id="PIRSR600760-2"/>
    </source>
</evidence>
<evidence type="ECO:0000256" key="5">
    <source>
        <dbReference type="ARBA" id="ARBA00022801"/>
    </source>
</evidence>
<gene>
    <name evidence="8" type="ORF">Q75_05380</name>
</gene>
<dbReference type="PROSITE" id="PS00629">
    <property type="entry name" value="IMP_1"/>
    <property type="match status" value="1"/>
</dbReference>
<dbReference type="Gene3D" id="3.40.190.80">
    <property type="match status" value="1"/>
</dbReference>
<dbReference type="Proteomes" id="UP000074108">
    <property type="component" value="Unassembled WGS sequence"/>
</dbReference>